<gene>
    <name evidence="1" type="ORF">CMUST_12435</name>
</gene>
<evidence type="ECO:0000313" key="2">
    <source>
        <dbReference type="Proteomes" id="UP000035199"/>
    </source>
</evidence>
<accession>A0A0G3H4P3</accession>
<protein>
    <recommendedName>
        <fullName evidence="3">3-methyladenine DNA glycosylase/8-oxoguanine DNA glycosylase</fullName>
    </recommendedName>
</protein>
<proteinExistence type="predicted"/>
<evidence type="ECO:0000313" key="1">
    <source>
        <dbReference type="EMBL" id="AKK06793.1"/>
    </source>
</evidence>
<reference evidence="1 2" key="1">
    <citation type="journal article" date="2015" name="Genome Announc.">
        <title>Complete Genome Sequence of the Type Strain Corynebacterium mustelae DSM 45274, Isolated from Various Tissues of a Male Ferret with Lethal Sepsis.</title>
        <authorList>
            <person name="Ruckert C."/>
            <person name="Eimer J."/>
            <person name="Winkler A."/>
            <person name="Tauch A."/>
        </authorList>
    </citation>
    <scope>NUCLEOTIDE SEQUENCE [LARGE SCALE GENOMIC DNA]</scope>
    <source>
        <strain evidence="1 2">DSM 45274</strain>
    </source>
</reference>
<dbReference type="RefSeq" id="WP_052844740.1">
    <property type="nucleotide sequence ID" value="NZ_CP011542.1"/>
</dbReference>
<dbReference type="OrthoDB" id="3623023at2"/>
<dbReference type="SUPFAM" id="SSF48150">
    <property type="entry name" value="DNA-glycosylase"/>
    <property type="match status" value="1"/>
</dbReference>
<dbReference type="STRING" id="571915.CMUST_12435"/>
<dbReference type="GO" id="GO:0003824">
    <property type="term" value="F:catalytic activity"/>
    <property type="evidence" value="ECO:0007669"/>
    <property type="project" value="InterPro"/>
</dbReference>
<dbReference type="GO" id="GO:0006281">
    <property type="term" value="P:DNA repair"/>
    <property type="evidence" value="ECO:0007669"/>
    <property type="project" value="InterPro"/>
</dbReference>
<dbReference type="AlphaFoldDB" id="A0A0G3H4P3"/>
<evidence type="ECO:0008006" key="3">
    <source>
        <dbReference type="Google" id="ProtNLM"/>
    </source>
</evidence>
<dbReference type="KEGG" id="cmv:CMUST_12435"/>
<organism evidence="1 2">
    <name type="scientific">Corynebacterium mustelae</name>
    <dbReference type="NCBI Taxonomy" id="571915"/>
    <lineage>
        <taxon>Bacteria</taxon>
        <taxon>Bacillati</taxon>
        <taxon>Actinomycetota</taxon>
        <taxon>Actinomycetes</taxon>
        <taxon>Mycobacteriales</taxon>
        <taxon>Corynebacteriaceae</taxon>
        <taxon>Corynebacterium</taxon>
    </lineage>
</organism>
<dbReference type="PATRIC" id="fig|571915.4.peg.2668"/>
<name>A0A0G3H4P3_9CORY</name>
<dbReference type="InterPro" id="IPR011257">
    <property type="entry name" value="DNA_glycosylase"/>
</dbReference>
<dbReference type="EMBL" id="CP011542">
    <property type="protein sequence ID" value="AKK06793.1"/>
    <property type="molecule type" value="Genomic_DNA"/>
</dbReference>
<keyword evidence="2" id="KW-1185">Reference proteome</keyword>
<dbReference type="Proteomes" id="UP000035199">
    <property type="component" value="Chromosome"/>
</dbReference>
<sequence>MPDTSHYQPHMSVVMTDHPAWLAQKGGRLRMWRRVDGCIQEATVTDAGRWVAGSSSDQDPQIIASISESDQESSIVVRRWATTDLWEAIAAGIVRQVIRADQARKLYSVAAQRLGDEYTPSFRGFPSAQQVLLRPVQDFVDCGLAFQVPKLKAAAEWYVAAPAAPLELDVLANQLGEIPGIGPWSVGVIIADISNDFAWYPYDDLAVRRGAQRLWPDYGFPDKPGAFARRWAEFAGKNLAEFTAVALSGIASL</sequence>
<reference evidence="2" key="2">
    <citation type="submission" date="2015-05" db="EMBL/GenBank/DDBJ databases">
        <title>Complete genome sequence of Corynebacterium mustelae DSM 45274, isolated from various tissues of a male ferret with lethal sepsis.</title>
        <authorList>
            <person name="Ruckert C."/>
            <person name="Albersmeier A."/>
            <person name="Winkler A."/>
            <person name="Tauch A."/>
        </authorList>
    </citation>
    <scope>NUCLEOTIDE SEQUENCE [LARGE SCALE GENOMIC DNA]</scope>
    <source>
        <strain evidence="2">DSM 45274</strain>
    </source>
</reference>
<dbReference type="Gene3D" id="1.10.340.30">
    <property type="entry name" value="Hypothetical protein, domain 2"/>
    <property type="match status" value="1"/>
</dbReference>